<evidence type="ECO:0000313" key="3">
    <source>
        <dbReference type="EMBL" id="AAO38411.1"/>
    </source>
</evidence>
<dbReference type="AlphaFoldDB" id="Q7X190"/>
<dbReference type="GO" id="GO:0003677">
    <property type="term" value="F:DNA binding"/>
    <property type="evidence" value="ECO:0007669"/>
    <property type="project" value="InterPro"/>
</dbReference>
<dbReference type="InterPro" id="IPR000989">
    <property type="entry name" value="Rep"/>
</dbReference>
<comment type="similarity">
    <text evidence="1">Belongs to the Gram-positive plasmids replication protein type 1 family.</text>
</comment>
<reference evidence="3" key="1">
    <citation type="journal article" date="2003" name="Proc. Natl. Acad. Sci. U.S.A.">
        <title>Gene function analysis in environmental isolates: the nif regulon of the strict iron oxidizing bacterium Leptospirillum ferrooxidans.</title>
        <authorList>
            <person name="Parro V."/>
            <person name="Moreno-Paz M."/>
        </authorList>
    </citation>
    <scope>NUCLEOTIDE SEQUENCE</scope>
</reference>
<protein>
    <submittedName>
        <fullName evidence="3">Lfe203p2</fullName>
    </submittedName>
</protein>
<accession>Q7X190</accession>
<dbReference type="GO" id="GO:0006260">
    <property type="term" value="P:DNA replication"/>
    <property type="evidence" value="ECO:0007669"/>
    <property type="project" value="UniProtKB-KW"/>
</dbReference>
<dbReference type="EMBL" id="AY204445">
    <property type="protein sequence ID" value="AAO38411.1"/>
    <property type="molecule type" value="Genomic_DNA"/>
</dbReference>
<feature type="non-terminal residue" evidence="3">
    <location>
        <position position="1"/>
    </location>
</feature>
<dbReference type="Pfam" id="PF01446">
    <property type="entry name" value="Rep_1"/>
    <property type="match status" value="1"/>
</dbReference>
<evidence type="ECO:0000256" key="1">
    <source>
        <dbReference type="ARBA" id="ARBA00008909"/>
    </source>
</evidence>
<proteinExistence type="inferred from homology"/>
<keyword evidence="2" id="KW-0235">DNA replication</keyword>
<sequence>LWQEVMGLDYLPQVNVQAVKMVPSEGGEAPSPKAALELAKYCVKDSDLIGQTAEETRERLEVLIPALKNRRLIDYAGCLRLAKDPEKEKDLVHIEGEGTIEKHVKTCPDCGGALALHIFKWVSSAKHYVG</sequence>
<name>Q7X190_9BACT</name>
<organism evidence="3">
    <name type="scientific">Leptospirillum ferrooxidans</name>
    <dbReference type="NCBI Taxonomy" id="180"/>
    <lineage>
        <taxon>Bacteria</taxon>
        <taxon>Pseudomonadati</taxon>
        <taxon>Nitrospirota</taxon>
        <taxon>Nitrospiria</taxon>
        <taxon>Nitrospirales</taxon>
        <taxon>Nitrospiraceae</taxon>
        <taxon>Leptospirillum</taxon>
    </lineage>
</organism>
<evidence type="ECO:0000256" key="2">
    <source>
        <dbReference type="ARBA" id="ARBA00022705"/>
    </source>
</evidence>